<dbReference type="PANTHER" id="PTHR30024:SF48">
    <property type="entry name" value="ABC TRANSPORTER SUBSTRATE-BINDING PROTEIN"/>
    <property type="match status" value="1"/>
</dbReference>
<evidence type="ECO:0000256" key="2">
    <source>
        <dbReference type="ARBA" id="ARBA00022448"/>
    </source>
</evidence>
<keyword evidence="9" id="KW-1185">Reference proteome</keyword>
<dbReference type="GO" id="GO:0016020">
    <property type="term" value="C:membrane"/>
    <property type="evidence" value="ECO:0007669"/>
    <property type="project" value="InterPro"/>
</dbReference>
<feature type="domain" description="Solute-binding protein family 3/N-terminal" evidence="7">
    <location>
        <begin position="29"/>
        <end position="248"/>
    </location>
</feature>
<organism evidence="8 9">
    <name type="scientific">Jejubacter calystegiae</name>
    <dbReference type="NCBI Taxonomy" id="2579935"/>
    <lineage>
        <taxon>Bacteria</taxon>
        <taxon>Pseudomonadati</taxon>
        <taxon>Pseudomonadota</taxon>
        <taxon>Gammaproteobacteria</taxon>
        <taxon>Enterobacterales</taxon>
        <taxon>Enterobacteriaceae</taxon>
        <taxon>Jejubacter</taxon>
    </lineage>
</organism>
<dbReference type="Gene3D" id="3.40.190.10">
    <property type="entry name" value="Periplasmic binding protein-like II"/>
    <property type="match status" value="2"/>
</dbReference>
<dbReference type="RefSeq" id="WP_138099145.1">
    <property type="nucleotide sequence ID" value="NZ_CP040428.1"/>
</dbReference>
<name>A0A4P8YP38_9ENTR</name>
<comment type="similarity">
    <text evidence="1">Belongs to the bacterial solute-binding protein SsuA/TauA family.</text>
</comment>
<evidence type="ECO:0000259" key="7">
    <source>
        <dbReference type="SMART" id="SM00062"/>
    </source>
</evidence>
<dbReference type="Proteomes" id="UP000302163">
    <property type="component" value="Chromosome"/>
</dbReference>
<keyword evidence="3 6" id="KW-0732">Signal</keyword>
<evidence type="ECO:0000256" key="3">
    <source>
        <dbReference type="ARBA" id="ARBA00022729"/>
    </source>
</evidence>
<evidence type="ECO:0000313" key="9">
    <source>
        <dbReference type="Proteomes" id="UP000302163"/>
    </source>
</evidence>
<dbReference type="OrthoDB" id="7374754at2"/>
<dbReference type="KEGG" id="izh:FEM41_08880"/>
<dbReference type="AlphaFoldDB" id="A0A4P8YP38"/>
<dbReference type="SUPFAM" id="SSF53850">
    <property type="entry name" value="Periplasmic binding protein-like II"/>
    <property type="match status" value="1"/>
</dbReference>
<dbReference type="EMBL" id="CP040428">
    <property type="protein sequence ID" value="QCT22639.1"/>
    <property type="molecule type" value="Genomic_DNA"/>
</dbReference>
<evidence type="ECO:0000256" key="1">
    <source>
        <dbReference type="ARBA" id="ARBA00010742"/>
    </source>
</evidence>
<dbReference type="NCBIfam" id="TIGR01728">
    <property type="entry name" value="SsuA_fam"/>
    <property type="match status" value="1"/>
</dbReference>
<evidence type="ECO:0000256" key="6">
    <source>
        <dbReference type="SAM" id="SignalP"/>
    </source>
</evidence>
<accession>A0A4P8YP38</accession>
<protein>
    <recommendedName>
        <fullName evidence="5">Putative aliphatic sulfonates-binding protein</fullName>
    </recommendedName>
</protein>
<reference evidence="8 9" key="1">
    <citation type="submission" date="2019-05" db="EMBL/GenBank/DDBJ databases">
        <title>Complete genome sequence of Izhakiella calystegiae KSNA2, an endophyte isolated from beach morning glory (Calystegia soldanella).</title>
        <authorList>
            <person name="Jiang L."/>
            <person name="Jeong J.C."/>
            <person name="Kim C.Y."/>
            <person name="Kim D.H."/>
            <person name="Kim S.W."/>
            <person name="Lee j."/>
        </authorList>
    </citation>
    <scope>NUCLEOTIDE SEQUENCE [LARGE SCALE GENOMIC DNA]</scope>
    <source>
        <strain evidence="8 9">KSNA2</strain>
    </source>
</reference>
<dbReference type="CDD" id="cd13558">
    <property type="entry name" value="PBP2_SsuA_like_2"/>
    <property type="match status" value="1"/>
</dbReference>
<dbReference type="FunFam" id="3.40.190.10:FF:000050">
    <property type="entry name" value="Sulfonate ABC transporter substrate-binding protein"/>
    <property type="match status" value="1"/>
</dbReference>
<feature type="signal peptide" evidence="6">
    <location>
        <begin position="1"/>
        <end position="24"/>
    </location>
</feature>
<keyword evidence="2" id="KW-0813">Transport</keyword>
<feature type="chain" id="PRO_5020408584" description="Putative aliphatic sulfonates-binding protein" evidence="6">
    <location>
        <begin position="25"/>
        <end position="316"/>
    </location>
</feature>
<dbReference type="SMART" id="SM00062">
    <property type="entry name" value="PBPb"/>
    <property type="match status" value="1"/>
</dbReference>
<dbReference type="GO" id="GO:0042626">
    <property type="term" value="F:ATPase-coupled transmembrane transporter activity"/>
    <property type="evidence" value="ECO:0007669"/>
    <property type="project" value="InterPro"/>
</dbReference>
<evidence type="ECO:0000256" key="4">
    <source>
        <dbReference type="ARBA" id="ARBA00055538"/>
    </source>
</evidence>
<proteinExistence type="inferred from homology"/>
<dbReference type="InterPro" id="IPR001638">
    <property type="entry name" value="Solute-binding_3/MltF_N"/>
</dbReference>
<gene>
    <name evidence="8" type="ORF">FEM41_08880</name>
</gene>
<dbReference type="Pfam" id="PF12974">
    <property type="entry name" value="Phosphonate-bd"/>
    <property type="match status" value="1"/>
</dbReference>
<evidence type="ECO:0000313" key="8">
    <source>
        <dbReference type="EMBL" id="QCT22639.1"/>
    </source>
</evidence>
<dbReference type="PANTHER" id="PTHR30024">
    <property type="entry name" value="ALIPHATIC SULFONATES-BINDING PROTEIN-RELATED"/>
    <property type="match status" value="1"/>
</dbReference>
<dbReference type="InterPro" id="IPR010067">
    <property type="entry name" value="ABC_SsuA_sub-bd"/>
</dbReference>
<sequence>MRRRVPGSLIIGLTLVATSSSLWAAADVTLRIADQKGGMRAVLEAANQLQGLDYQIKWHEFPAAAPLAEALNAGAVDAGIIGDAPLLFVLAQGAPVKAIAVDKYDPYGTALLVRPDSPLTGAASLKGKTIATGRGSIGHFIALRALEQAGVAPTEVKWRFLAPADARIALLNKDVDVWATWEPYTTGLTGTGQGKVLVNGRGHIQGNTFLAATEDVLADPRRRAALQDYLARLAKAENWARDHTRAYGVTLSRLIGLPPAIATAQYESRNARWQRIDAATITQQQQTADYWLKQGMILKPLDVKPTFDARFTLSAP</sequence>
<comment type="function">
    <text evidence="4">Part of a binding-protein-dependent transport system for aliphatic sulfonates. Putative binding protein.</text>
</comment>
<evidence type="ECO:0000256" key="5">
    <source>
        <dbReference type="ARBA" id="ARBA00070228"/>
    </source>
</evidence>